<dbReference type="PANTHER" id="PTHR12526">
    <property type="entry name" value="GLYCOSYLTRANSFERASE"/>
    <property type="match status" value="1"/>
</dbReference>
<keyword evidence="2" id="KW-0328">Glycosyltransferase</keyword>
<dbReference type="SUPFAM" id="SSF53756">
    <property type="entry name" value="UDP-Glycosyltransferase/glycogen phosphorylase"/>
    <property type="match status" value="1"/>
</dbReference>
<comment type="caution">
    <text evidence="4">The sequence shown here is derived from an EMBL/GenBank/DDBJ whole genome shotgun (WGS) entry which is preliminary data.</text>
</comment>
<dbReference type="GO" id="GO:0016757">
    <property type="term" value="F:glycosyltransferase activity"/>
    <property type="evidence" value="ECO:0007669"/>
    <property type="project" value="UniProtKB-KW"/>
</dbReference>
<evidence type="ECO:0000313" key="4">
    <source>
        <dbReference type="EMBL" id="MBB5857446.1"/>
    </source>
</evidence>
<dbReference type="Pfam" id="PF20706">
    <property type="entry name" value="GT4-conflict"/>
    <property type="match status" value="1"/>
</dbReference>
<dbReference type="AlphaFoldDB" id="A0A841BBR4"/>
<name>A0A841BBR4_9PSEU</name>
<reference evidence="4 5" key="1">
    <citation type="submission" date="2020-08" db="EMBL/GenBank/DDBJ databases">
        <title>Sequencing the genomes of 1000 actinobacteria strains.</title>
        <authorList>
            <person name="Klenk H.-P."/>
        </authorList>
    </citation>
    <scope>NUCLEOTIDE SEQUENCE [LARGE SCALE GENOMIC DNA]</scope>
    <source>
        <strain evidence="4 5">DSM 45272</strain>
    </source>
</reference>
<proteinExistence type="inferred from homology"/>
<dbReference type="Gene3D" id="3.40.50.2000">
    <property type="entry name" value="Glycogen Phosphorylase B"/>
    <property type="match status" value="2"/>
</dbReference>
<dbReference type="PANTHER" id="PTHR12526:SF640">
    <property type="entry name" value="COLANIC ACID BIOSYNTHESIS GLYCOSYLTRANSFERASE WCAL-RELATED"/>
    <property type="match status" value="1"/>
</dbReference>
<comment type="similarity">
    <text evidence="1">Belongs to the glycosyltransferase group 1 family. Glycosyltransferase 4 subfamily.</text>
</comment>
<organism evidence="4 5">
    <name type="scientific">Amycolatopsis umgeniensis</name>
    <dbReference type="NCBI Taxonomy" id="336628"/>
    <lineage>
        <taxon>Bacteria</taxon>
        <taxon>Bacillati</taxon>
        <taxon>Actinomycetota</taxon>
        <taxon>Actinomycetes</taxon>
        <taxon>Pseudonocardiales</taxon>
        <taxon>Pseudonocardiaceae</taxon>
        <taxon>Amycolatopsis</taxon>
    </lineage>
</organism>
<dbReference type="RefSeq" id="WP_184903576.1">
    <property type="nucleotide sequence ID" value="NZ_JACHMX010000001.1"/>
</dbReference>
<evidence type="ECO:0000313" key="5">
    <source>
        <dbReference type="Proteomes" id="UP000580861"/>
    </source>
</evidence>
<protein>
    <submittedName>
        <fullName evidence="4">Glycosyltransferase involved in cell wall biosynthesis</fullName>
    </submittedName>
</protein>
<sequence length="411" mass="45144">MSSTSFRAGGWNPARTEPPSVLLISDEWSPTRGGISQFNRRLAITFAAEGYRTACLVKAVSAMERADADEHDVRLFTAPATPDGPALSVPSSEVIAWRPDVVIGHDVVSGSVAWTYTEYYVPAAALVHVMHTSPSQNESYKPYPDQARRTSDHERRMREIAADAAVVAAVGPLLRNRAEAILGSGDVLQLDPGIDIPDDPRWLRRSPPSNSIVLMVCRTKHIEPKGLDIAASAIAGMRFPHHQPPPELRIRGAHGERCDSLKNDLVTRFGIARDRIDVREYDAAPAAIAHDLGHAALFLMPSRAEGFGLAALEAIGLGTPVLISSRSGLAQMLRDNCPEFAEPMIVPVVDNLEQDIRAWRDAIERKMDNLDGAFDYAREMQRRLAVRFSWSATVSTLVSRLPVPAYRRPKP</sequence>
<evidence type="ECO:0000256" key="2">
    <source>
        <dbReference type="ARBA" id="ARBA00022676"/>
    </source>
</evidence>
<dbReference type="CDD" id="cd03801">
    <property type="entry name" value="GT4_PimA-like"/>
    <property type="match status" value="1"/>
</dbReference>
<dbReference type="EMBL" id="JACHMX010000001">
    <property type="protein sequence ID" value="MBB5857446.1"/>
    <property type="molecule type" value="Genomic_DNA"/>
</dbReference>
<dbReference type="Proteomes" id="UP000580861">
    <property type="component" value="Unassembled WGS sequence"/>
</dbReference>
<accession>A0A841BBR4</accession>
<evidence type="ECO:0000256" key="1">
    <source>
        <dbReference type="ARBA" id="ARBA00009481"/>
    </source>
</evidence>
<keyword evidence="3 4" id="KW-0808">Transferase</keyword>
<evidence type="ECO:0000256" key="3">
    <source>
        <dbReference type="ARBA" id="ARBA00022679"/>
    </source>
</evidence>
<gene>
    <name evidence="4" type="ORF">HDA45_007533</name>
</gene>
<keyword evidence="5" id="KW-1185">Reference proteome</keyword>